<dbReference type="SUPFAM" id="SSF52096">
    <property type="entry name" value="ClpP/crotonase"/>
    <property type="match status" value="1"/>
</dbReference>
<dbReference type="InterPro" id="IPR041489">
    <property type="entry name" value="PDZ_6"/>
</dbReference>
<dbReference type="InterPro" id="IPR036034">
    <property type="entry name" value="PDZ_sf"/>
</dbReference>
<dbReference type="PANTHER" id="PTHR32060:SF30">
    <property type="entry name" value="CARBOXY-TERMINAL PROCESSING PROTEASE CTPA"/>
    <property type="match status" value="1"/>
</dbReference>
<dbReference type="Gene3D" id="2.30.42.10">
    <property type="match status" value="1"/>
</dbReference>
<dbReference type="RefSeq" id="WP_271335147.1">
    <property type="nucleotide sequence ID" value="NZ_JAMZNK010000008.1"/>
</dbReference>
<evidence type="ECO:0000259" key="1">
    <source>
        <dbReference type="PROSITE" id="PS50106"/>
    </source>
</evidence>
<dbReference type="SUPFAM" id="SSF50156">
    <property type="entry name" value="PDZ domain-like"/>
    <property type="match status" value="1"/>
</dbReference>
<comment type="caution">
    <text evidence="2">The sequence shown here is derived from an EMBL/GenBank/DDBJ whole genome shotgun (WGS) entry which is preliminary data.</text>
</comment>
<dbReference type="PANTHER" id="PTHR32060">
    <property type="entry name" value="TAIL-SPECIFIC PROTEASE"/>
    <property type="match status" value="1"/>
</dbReference>
<dbReference type="SMART" id="SM00245">
    <property type="entry name" value="TSPc"/>
    <property type="match status" value="1"/>
</dbReference>
<organism evidence="2 3">
    <name type="scientific">Flavobacterium azizsancarii</name>
    <dbReference type="NCBI Taxonomy" id="2961580"/>
    <lineage>
        <taxon>Bacteria</taxon>
        <taxon>Pseudomonadati</taxon>
        <taxon>Bacteroidota</taxon>
        <taxon>Flavobacteriia</taxon>
        <taxon>Flavobacteriales</taxon>
        <taxon>Flavobacteriaceae</taxon>
        <taxon>Flavobacterium</taxon>
    </lineage>
</organism>
<dbReference type="Proteomes" id="UP001212170">
    <property type="component" value="Unassembled WGS sequence"/>
</dbReference>
<gene>
    <name evidence="2" type="ORF">NJT12_06855</name>
</gene>
<dbReference type="PROSITE" id="PS50106">
    <property type="entry name" value="PDZ"/>
    <property type="match status" value="1"/>
</dbReference>
<dbReference type="InterPro" id="IPR001478">
    <property type="entry name" value="PDZ"/>
</dbReference>
<dbReference type="EMBL" id="JAMZNK010000008">
    <property type="protein sequence ID" value="MDA6069335.1"/>
    <property type="molecule type" value="Genomic_DNA"/>
</dbReference>
<keyword evidence="3" id="KW-1185">Reference proteome</keyword>
<sequence>MKKKILLLFIVLLYTISGNAKISEIEKLATTCKVWGFLKYYHPVIASGKTNWDEQLFKVLPEIINAKSKEEFSAVLESWISSQGVVPATKILELHEKASCFNKNLNLDWITNHKFFSKELSEKLQFIADNRFQGQNYYVLYNEEAEVHLKFTNENEYPDFQWQNLNLRILALFRYWNYVEYFFPYKYQMDQNWDNALLEILPHISTPDSEEDFTMAMRELSVKLNDSHAATFNMKMMNYLGGEKYPAFGTKIIDKKIIVTQLVNDSVAKIDDIKVGDLITKINGKTIPQITKEIQKYLEGSNKPAALSNLGWVALNGNTDELEIEYIRDNKSGVKKIHRYEAGSFERKINSKPKWKLLENNIGYVNMGKLEVDDVKIMMEEFKNTKAIIFDVRNRPKGTHRYINDYLNPEPRNISKFIFQDLSFPGRFIWKNEMEKCGKTNSDYYKGEVIVLVNETTLSHAEYTVMSFQTAPKTTIIGSQTSGADGANYSFTIIKDFNSSFTSQGVFYPNKKETQRIGIPIDVEVKPTILGIQQGKDEVLDKAILFVNNKYGF</sequence>
<evidence type="ECO:0000313" key="2">
    <source>
        <dbReference type="EMBL" id="MDA6069335.1"/>
    </source>
</evidence>
<dbReference type="Pfam" id="PF03572">
    <property type="entry name" value="Peptidase_S41"/>
    <property type="match status" value="1"/>
</dbReference>
<name>A0ABT4W9W6_9FLAO</name>
<evidence type="ECO:0000313" key="3">
    <source>
        <dbReference type="Proteomes" id="UP001212170"/>
    </source>
</evidence>
<feature type="domain" description="PDZ" evidence="1">
    <location>
        <begin position="233"/>
        <end position="293"/>
    </location>
</feature>
<proteinExistence type="predicted"/>
<dbReference type="Pfam" id="PF17820">
    <property type="entry name" value="PDZ_6"/>
    <property type="match status" value="1"/>
</dbReference>
<reference evidence="2 3" key="1">
    <citation type="journal article" date="2023" name="Chemosphere">
        <title>Whole genome analysis of Flavobacterium aziz-sancarii sp. nov., isolated from Ardley Island (Antarctica), revealed a rich resistome and bioremediation potential.</title>
        <authorList>
            <person name="Otur C."/>
            <person name="Okay S."/>
            <person name="Kurt-Kizildogan A."/>
        </authorList>
    </citation>
    <scope>NUCLEOTIDE SEQUENCE [LARGE SCALE GENOMIC DNA]</scope>
    <source>
        <strain evidence="2 3">AC</strain>
    </source>
</reference>
<dbReference type="Gene3D" id="3.90.226.10">
    <property type="entry name" value="2-enoyl-CoA Hydratase, Chain A, domain 1"/>
    <property type="match status" value="1"/>
</dbReference>
<protein>
    <submittedName>
        <fullName evidence="2">S41 family peptidase</fullName>
    </submittedName>
</protein>
<accession>A0ABT4W9W6</accession>
<dbReference type="InterPro" id="IPR029045">
    <property type="entry name" value="ClpP/crotonase-like_dom_sf"/>
</dbReference>
<dbReference type="InterPro" id="IPR005151">
    <property type="entry name" value="Tail-specific_protease"/>
</dbReference>